<feature type="domain" description="K Homology" evidence="4">
    <location>
        <begin position="146"/>
        <end position="216"/>
    </location>
</feature>
<dbReference type="EMBL" id="DS022310">
    <property type="protein sequence ID" value="OAJ43537.1"/>
    <property type="molecule type" value="Genomic_DNA"/>
</dbReference>
<accession>A0A177WTU8</accession>
<dbReference type="InterPro" id="IPR036612">
    <property type="entry name" value="KH_dom_type_1_sf"/>
</dbReference>
<gene>
    <name evidence="5" type="ORF">BDEG_26890</name>
</gene>
<feature type="compositionally biased region" description="Low complexity" evidence="3">
    <location>
        <begin position="95"/>
        <end position="111"/>
    </location>
</feature>
<dbReference type="Pfam" id="PF00013">
    <property type="entry name" value="KH_1"/>
    <property type="match status" value="3"/>
</dbReference>
<feature type="domain" description="K Homology" evidence="4">
    <location>
        <begin position="230"/>
        <end position="301"/>
    </location>
</feature>
<evidence type="ECO:0000256" key="2">
    <source>
        <dbReference type="PROSITE-ProRule" id="PRU00117"/>
    </source>
</evidence>
<evidence type="ECO:0000313" key="5">
    <source>
        <dbReference type="EMBL" id="OAJ43537.1"/>
    </source>
</evidence>
<dbReference type="VEuPathDB" id="FungiDB:BDEG_26890"/>
<dbReference type="SMART" id="SM00322">
    <property type="entry name" value="KH"/>
    <property type="match status" value="3"/>
</dbReference>
<dbReference type="Gene3D" id="3.30.1370.10">
    <property type="entry name" value="K Homology domain, type 1"/>
    <property type="match status" value="3"/>
</dbReference>
<dbReference type="Proteomes" id="UP000077115">
    <property type="component" value="Unassembled WGS sequence"/>
</dbReference>
<dbReference type="GO" id="GO:0003723">
    <property type="term" value="F:RNA binding"/>
    <property type="evidence" value="ECO:0007669"/>
    <property type="project" value="UniProtKB-UniRule"/>
</dbReference>
<dbReference type="eggNOG" id="KOG2190">
    <property type="taxonomic scope" value="Eukaryota"/>
</dbReference>
<dbReference type="SUPFAM" id="SSF54791">
    <property type="entry name" value="Eukaryotic type KH-domain (KH-domain type I)"/>
    <property type="match status" value="3"/>
</dbReference>
<evidence type="ECO:0000256" key="3">
    <source>
        <dbReference type="SAM" id="MobiDB-lite"/>
    </source>
</evidence>
<reference evidence="5 6" key="2">
    <citation type="submission" date="2016-05" db="EMBL/GenBank/DDBJ databases">
        <title>Lineage-specific infection strategies underlie the spectrum of fungal disease in amphibians.</title>
        <authorList>
            <person name="Cuomo C.A."/>
            <person name="Farrer R.A."/>
            <person name="James T."/>
            <person name="Longcore J."/>
            <person name="Birren B."/>
        </authorList>
    </citation>
    <scope>NUCLEOTIDE SEQUENCE [LARGE SCALE GENOMIC DNA]</scope>
    <source>
        <strain evidence="5 6">JEL423</strain>
    </source>
</reference>
<keyword evidence="2" id="KW-0694">RNA-binding</keyword>
<dbReference type="PANTHER" id="PTHR10288">
    <property type="entry name" value="KH DOMAIN CONTAINING RNA BINDING PROTEIN"/>
    <property type="match status" value="1"/>
</dbReference>
<proteinExistence type="predicted"/>
<evidence type="ECO:0000256" key="1">
    <source>
        <dbReference type="ARBA" id="ARBA00022737"/>
    </source>
</evidence>
<dbReference type="STRING" id="403673.A0A177WTU8"/>
<reference evidence="5 6" key="1">
    <citation type="submission" date="2006-10" db="EMBL/GenBank/DDBJ databases">
        <title>The Genome Sequence of Batrachochytrium dendrobatidis JEL423.</title>
        <authorList>
            <consortium name="The Broad Institute Genome Sequencing Platform"/>
            <person name="Birren B."/>
            <person name="Lander E."/>
            <person name="Galagan J."/>
            <person name="Cuomo C."/>
            <person name="Devon K."/>
            <person name="Jaffe D."/>
            <person name="Butler J."/>
            <person name="Alvarez P."/>
            <person name="Gnerre S."/>
            <person name="Grabherr M."/>
            <person name="Kleber M."/>
            <person name="Mauceli E."/>
            <person name="Brockman W."/>
            <person name="Young S."/>
            <person name="LaButti K."/>
            <person name="Sykes S."/>
            <person name="DeCaprio D."/>
            <person name="Crawford M."/>
            <person name="Koehrsen M."/>
            <person name="Engels R."/>
            <person name="Montgomery P."/>
            <person name="Pearson M."/>
            <person name="Howarth C."/>
            <person name="Larson L."/>
            <person name="White J."/>
            <person name="O'Leary S."/>
            <person name="Kodira C."/>
            <person name="Zeng Q."/>
            <person name="Yandava C."/>
            <person name="Alvarado L."/>
            <person name="Longcore J."/>
            <person name="James T."/>
        </authorList>
    </citation>
    <scope>NUCLEOTIDE SEQUENCE [LARGE SCALE GENOMIC DNA]</scope>
    <source>
        <strain evidence="5 6">JEL423</strain>
    </source>
</reference>
<protein>
    <recommendedName>
        <fullName evidence="4">K Homology domain-containing protein</fullName>
    </recommendedName>
</protein>
<feature type="region of interest" description="Disordered" evidence="3">
    <location>
        <begin position="18"/>
        <end position="62"/>
    </location>
</feature>
<evidence type="ECO:0000259" key="4">
    <source>
        <dbReference type="SMART" id="SM00322"/>
    </source>
</evidence>
<sequence length="518" mass="54520">MTVPTICFKCQLNRVLGFSGNSTNHMGSPDRKRSLDSTSDGSNGGNRANRYKRQATDESNTAELSTISLIVSDDEEVTPLAFTEDNARVTTSKPNSGSNGTYNNYNASGNNNHHHGSHGNNYSGNGGQSGRTTAPSDSNAETRESRPIRMRSLISPKEAGVVIGKGGSHVVEIRDTTGSRVTVSGQVPGVFDRVVTVLGAAEANGRAYMMISTKLAGQQHDNQNTDPQSRTVTLRLLVPQSRIGYIIGRQGVRIKEIQEVSGCRVLAQGDPLPNSTERVVTVIGTPSCLEIAVTRICLLVGEVNDKHTDTILYSPQAVAANAAAVYGMGAMGGMQYGGIPHGGHGMGGHANMQHAAAVAQRSMGYANMAAAYGAQAGMQGGQGGVGHQGYYNAMQGMAQQQAANQMAVYGYHQAYGAPNQMQMMASAGYGGGVGASDGVTKVEQITIPDECVGAIIGKGGCKINEVRISSGCQVKIGDPQPGQRRRVITLTGTADAVSKAQFMLLARVEQESQNKDRR</sequence>
<dbReference type="OrthoDB" id="442947at2759"/>
<evidence type="ECO:0000313" key="6">
    <source>
        <dbReference type="Proteomes" id="UP000077115"/>
    </source>
</evidence>
<dbReference type="InterPro" id="IPR004088">
    <property type="entry name" value="KH_dom_type_1"/>
</dbReference>
<feature type="region of interest" description="Disordered" evidence="3">
    <location>
        <begin position="81"/>
        <end position="148"/>
    </location>
</feature>
<dbReference type="InterPro" id="IPR004087">
    <property type="entry name" value="KH_dom"/>
</dbReference>
<organism evidence="5 6">
    <name type="scientific">Batrachochytrium dendrobatidis (strain JEL423)</name>
    <dbReference type="NCBI Taxonomy" id="403673"/>
    <lineage>
        <taxon>Eukaryota</taxon>
        <taxon>Fungi</taxon>
        <taxon>Fungi incertae sedis</taxon>
        <taxon>Chytridiomycota</taxon>
        <taxon>Chytridiomycota incertae sedis</taxon>
        <taxon>Chytridiomycetes</taxon>
        <taxon>Rhizophydiales</taxon>
        <taxon>Rhizophydiales incertae sedis</taxon>
        <taxon>Batrachochytrium</taxon>
    </lineage>
</organism>
<dbReference type="AlphaFoldDB" id="A0A177WTU8"/>
<dbReference type="PROSITE" id="PS50084">
    <property type="entry name" value="KH_TYPE_1"/>
    <property type="match status" value="3"/>
</dbReference>
<feature type="domain" description="K Homology" evidence="4">
    <location>
        <begin position="439"/>
        <end position="509"/>
    </location>
</feature>
<name>A0A177WTU8_BATDL</name>
<keyword evidence="1" id="KW-0677">Repeat</keyword>